<organism evidence="3 4">
    <name type="scientific">Candidatus Mancarchaeum acidiphilum</name>
    <dbReference type="NCBI Taxonomy" id="1920749"/>
    <lineage>
        <taxon>Archaea</taxon>
        <taxon>Candidatus Micrarchaeota</taxon>
        <taxon>Candidatus Mancarchaeum</taxon>
    </lineage>
</organism>
<keyword evidence="2" id="KW-1133">Transmembrane helix</keyword>
<feature type="region of interest" description="Disordered" evidence="1">
    <location>
        <begin position="1"/>
        <end position="33"/>
    </location>
</feature>
<evidence type="ECO:0000256" key="2">
    <source>
        <dbReference type="SAM" id="Phobius"/>
    </source>
</evidence>
<dbReference type="Proteomes" id="UP000197679">
    <property type="component" value="Chromosome"/>
</dbReference>
<proteinExistence type="predicted"/>
<feature type="compositionally biased region" description="Basic and acidic residues" evidence="1">
    <location>
        <begin position="1"/>
        <end position="13"/>
    </location>
</feature>
<dbReference type="GeneID" id="33313659"/>
<reference evidence="3 4" key="1">
    <citation type="journal article" date="2017" name="Nat. Commun.">
        <title>'ARMAN' archaea depend on association with euryarchaeal host in culture and in situ.</title>
        <authorList>
            <person name="Golyshina O."/>
            <person name="Toshchakov S."/>
            <person name="Makarova K."/>
            <person name="Gavrilov S."/>
            <person name="Korzhenkov A."/>
            <person name="La Cono V."/>
            <person name="Arcadi E."/>
            <person name="Nechitaylo T."/>
            <person name="Ferrer M."/>
            <person name="Kublanov I."/>
            <person name="Wolf Y."/>
            <person name="Yakimov M."/>
            <person name="Golyshin P."/>
            <person name="Slesarev A."/>
            <person name="Kozyavkin S."/>
        </authorList>
    </citation>
    <scope>NUCLEOTIDE SEQUENCE [LARGE SCALE GENOMIC DNA]</scope>
    <source>
        <strain evidence="3 4">Mia14</strain>
    </source>
</reference>
<evidence type="ECO:0000313" key="3">
    <source>
        <dbReference type="EMBL" id="ASI13442.1"/>
    </source>
</evidence>
<accession>A0A218NLW4</accession>
<keyword evidence="4" id="KW-1185">Reference proteome</keyword>
<dbReference type="KEGG" id="marh:Mia14_0099"/>
<gene>
    <name evidence="3" type="ORF">Mia14_0099</name>
</gene>
<evidence type="ECO:0000313" key="4">
    <source>
        <dbReference type="Proteomes" id="UP000197679"/>
    </source>
</evidence>
<dbReference type="AlphaFoldDB" id="A0A218NLW4"/>
<dbReference type="RefSeq" id="WP_088819610.1">
    <property type="nucleotide sequence ID" value="NZ_CP019964.1"/>
</dbReference>
<feature type="transmembrane region" description="Helical" evidence="2">
    <location>
        <begin position="42"/>
        <end position="64"/>
    </location>
</feature>
<name>A0A218NLW4_9ARCH</name>
<sequence length="181" mass="19752">MVDKKESDADKLLNNRNPTKVKKGQNKLGSPKLKSKNKYNNMTYGIAILVVLIIIIVIAVAAYYNTGVYKGNVTLSIGTSKGIVYSINNSEYSIYLYSTNSKSNTADVYITKSPIFINKPIEVNLPVGTLVHINTSGKYANLIIKMTSVSSDNATLNIYPVSPSLGISPDYSHITYNATFG</sequence>
<evidence type="ECO:0000256" key="1">
    <source>
        <dbReference type="SAM" id="MobiDB-lite"/>
    </source>
</evidence>
<dbReference type="EMBL" id="CP019964">
    <property type="protein sequence ID" value="ASI13442.1"/>
    <property type="molecule type" value="Genomic_DNA"/>
</dbReference>
<keyword evidence="2" id="KW-0812">Transmembrane</keyword>
<protein>
    <submittedName>
        <fullName evidence="3">Membrane protein</fullName>
    </submittedName>
</protein>
<keyword evidence="2" id="KW-0472">Membrane</keyword>